<geneLocation type="plasmid" evidence="11 12">
    <name>unnamed2</name>
</geneLocation>
<keyword evidence="4 8" id="KW-0547">Nucleotide-binding</keyword>
<dbReference type="PIRSF" id="PIRSF001589">
    <property type="entry name" value="Asn_synthetase_glu-h"/>
    <property type="match status" value="1"/>
</dbReference>
<dbReference type="Proteomes" id="UP000251166">
    <property type="component" value="Plasmid unnamed2"/>
</dbReference>
<dbReference type="InterPro" id="IPR051786">
    <property type="entry name" value="ASN_synthetase/amidase"/>
</dbReference>
<feature type="binding site" evidence="8">
    <location>
        <position position="38"/>
    </location>
    <ligand>
        <name>L-glutamine</name>
        <dbReference type="ChEBI" id="CHEBI:58359"/>
    </ligand>
</feature>
<dbReference type="InterPro" id="IPR017932">
    <property type="entry name" value="GATase_2_dom"/>
</dbReference>
<evidence type="ECO:0000256" key="7">
    <source>
        <dbReference type="ARBA" id="ARBA00048741"/>
    </source>
</evidence>
<keyword evidence="5 8" id="KW-0067">ATP-binding</keyword>
<protein>
    <recommendedName>
        <fullName evidence="3">asparagine synthase (glutamine-hydrolyzing)</fullName>
        <ecNumber evidence="3">6.3.5.4</ecNumber>
    </recommendedName>
</protein>
<organism evidence="11 12">
    <name type="scientific">Rhizobium leguminosarum</name>
    <dbReference type="NCBI Taxonomy" id="384"/>
    <lineage>
        <taxon>Bacteria</taxon>
        <taxon>Pseudomonadati</taxon>
        <taxon>Pseudomonadota</taxon>
        <taxon>Alphaproteobacteria</taxon>
        <taxon>Hyphomicrobiales</taxon>
        <taxon>Rhizobiaceae</taxon>
        <taxon>Rhizobium/Agrobacterium group</taxon>
        <taxon>Rhizobium</taxon>
    </lineage>
</organism>
<name>A0A2Z4YTG7_RHILE</name>
<evidence type="ECO:0000313" key="11">
    <source>
        <dbReference type="EMBL" id="AXA43685.1"/>
    </source>
</evidence>
<dbReference type="CDD" id="cd01991">
    <property type="entry name" value="Asn_synthase_B_C"/>
    <property type="match status" value="1"/>
</dbReference>
<dbReference type="CDD" id="cd00712">
    <property type="entry name" value="AsnB"/>
    <property type="match status" value="1"/>
</dbReference>
<evidence type="ECO:0000256" key="5">
    <source>
        <dbReference type="ARBA" id="ARBA00022840"/>
    </source>
</evidence>
<dbReference type="Pfam" id="PF13537">
    <property type="entry name" value="GATase_7"/>
    <property type="match status" value="1"/>
</dbReference>
<evidence type="ECO:0000256" key="1">
    <source>
        <dbReference type="ARBA" id="ARBA00005187"/>
    </source>
</evidence>
<evidence type="ECO:0000256" key="6">
    <source>
        <dbReference type="ARBA" id="ARBA00022962"/>
    </source>
</evidence>
<dbReference type="InterPro" id="IPR006426">
    <property type="entry name" value="Asn_synth_AEB"/>
</dbReference>
<dbReference type="EC" id="6.3.5.4" evidence="3"/>
<dbReference type="PANTHER" id="PTHR43284:SF1">
    <property type="entry name" value="ASPARAGINE SYNTHETASE"/>
    <property type="match status" value="1"/>
</dbReference>
<dbReference type="EMBL" id="CP030762">
    <property type="protein sequence ID" value="AXA43685.1"/>
    <property type="molecule type" value="Genomic_DNA"/>
</dbReference>
<dbReference type="PROSITE" id="PS51278">
    <property type="entry name" value="GATASE_TYPE_2"/>
    <property type="match status" value="1"/>
</dbReference>
<evidence type="ECO:0000256" key="9">
    <source>
        <dbReference type="PIRSR" id="PIRSR001589-3"/>
    </source>
</evidence>
<dbReference type="GO" id="GO:0005829">
    <property type="term" value="C:cytosol"/>
    <property type="evidence" value="ECO:0007669"/>
    <property type="project" value="TreeGrafter"/>
</dbReference>
<feature type="binding site" evidence="8">
    <location>
        <position position="227"/>
    </location>
    <ligand>
        <name>ATP</name>
        <dbReference type="ChEBI" id="CHEBI:30616"/>
    </ligand>
</feature>
<evidence type="ECO:0000256" key="8">
    <source>
        <dbReference type="PIRSR" id="PIRSR001589-2"/>
    </source>
</evidence>
<dbReference type="Pfam" id="PF00733">
    <property type="entry name" value="Asn_synthase"/>
    <property type="match status" value="1"/>
</dbReference>
<dbReference type="Gene3D" id="3.40.50.620">
    <property type="entry name" value="HUPs"/>
    <property type="match status" value="1"/>
</dbReference>
<dbReference type="SUPFAM" id="SSF52402">
    <property type="entry name" value="Adenine nucleotide alpha hydrolases-like"/>
    <property type="match status" value="1"/>
</dbReference>
<evidence type="ECO:0000256" key="4">
    <source>
        <dbReference type="ARBA" id="ARBA00022741"/>
    </source>
</evidence>
<dbReference type="NCBIfam" id="TIGR01536">
    <property type="entry name" value="asn_synth_AEB"/>
    <property type="match status" value="1"/>
</dbReference>
<evidence type="ECO:0000259" key="10">
    <source>
        <dbReference type="PROSITE" id="PS51278"/>
    </source>
</evidence>
<evidence type="ECO:0000256" key="3">
    <source>
        <dbReference type="ARBA" id="ARBA00012737"/>
    </source>
</evidence>
<evidence type="ECO:0000256" key="2">
    <source>
        <dbReference type="ARBA" id="ARBA00005752"/>
    </source>
</evidence>
<comment type="catalytic activity">
    <reaction evidence="7">
        <text>L-aspartate + L-glutamine + ATP + H2O = L-asparagine + L-glutamate + AMP + diphosphate + H(+)</text>
        <dbReference type="Rhea" id="RHEA:12228"/>
        <dbReference type="ChEBI" id="CHEBI:15377"/>
        <dbReference type="ChEBI" id="CHEBI:15378"/>
        <dbReference type="ChEBI" id="CHEBI:29985"/>
        <dbReference type="ChEBI" id="CHEBI:29991"/>
        <dbReference type="ChEBI" id="CHEBI:30616"/>
        <dbReference type="ChEBI" id="CHEBI:33019"/>
        <dbReference type="ChEBI" id="CHEBI:58048"/>
        <dbReference type="ChEBI" id="CHEBI:58359"/>
        <dbReference type="ChEBI" id="CHEBI:456215"/>
        <dbReference type="EC" id="6.3.5.4"/>
    </reaction>
</comment>
<dbReference type="InterPro" id="IPR029055">
    <property type="entry name" value="Ntn_hydrolases_N"/>
</dbReference>
<dbReference type="GO" id="GO:0004066">
    <property type="term" value="F:asparagine synthase (glutamine-hydrolyzing) activity"/>
    <property type="evidence" value="ECO:0007669"/>
    <property type="project" value="UniProtKB-EC"/>
</dbReference>
<accession>A0A2Z4YTG7</accession>
<gene>
    <name evidence="11" type="ORF">DLJ82_7440</name>
</gene>
<dbReference type="Gene3D" id="3.60.20.10">
    <property type="entry name" value="Glutamine Phosphoribosylpyrophosphate, subunit 1, domain 1"/>
    <property type="match status" value="1"/>
</dbReference>
<dbReference type="SUPFAM" id="SSF56235">
    <property type="entry name" value="N-terminal nucleophile aminohydrolases (Ntn hydrolases)"/>
    <property type="match status" value="1"/>
</dbReference>
<evidence type="ECO:0000313" key="12">
    <source>
        <dbReference type="Proteomes" id="UP000251166"/>
    </source>
</evidence>
<dbReference type="InterPro" id="IPR033738">
    <property type="entry name" value="AsnB_N"/>
</dbReference>
<dbReference type="GO" id="GO:0005524">
    <property type="term" value="F:ATP binding"/>
    <property type="evidence" value="ECO:0007669"/>
    <property type="project" value="UniProtKB-KW"/>
</dbReference>
<dbReference type="PANTHER" id="PTHR43284">
    <property type="entry name" value="ASPARAGINE SYNTHETASE (GLUTAMINE-HYDROLYZING)"/>
    <property type="match status" value="1"/>
</dbReference>
<reference evidence="11 12" key="1">
    <citation type="submission" date="2018-07" db="EMBL/GenBank/DDBJ databases">
        <title>Rhizobium leguminosarum strain:ATCC 14479 Genome sequencing and assembly.</title>
        <authorList>
            <person name="Chakraborty R."/>
        </authorList>
    </citation>
    <scope>NUCLEOTIDE SEQUENCE [LARGE SCALE GENOMIC DNA]</scope>
    <source>
        <strain evidence="11 12">ATCC 14479</strain>
        <plasmid evidence="12">Plasmid unnamed2</plasmid>
    </source>
</reference>
<dbReference type="InterPro" id="IPR001962">
    <property type="entry name" value="Asn_synthase"/>
</dbReference>
<dbReference type="AlphaFoldDB" id="A0A2Z4YTG7"/>
<keyword evidence="11" id="KW-0436">Ligase</keyword>
<dbReference type="InterPro" id="IPR014729">
    <property type="entry name" value="Rossmann-like_a/b/a_fold"/>
</dbReference>
<comment type="pathway">
    <text evidence="1">Amino-acid biosynthesis; L-asparagine biosynthesis; L-asparagine from L-aspartate (L-Gln route): step 1/1.</text>
</comment>
<proteinExistence type="inferred from homology"/>
<dbReference type="GO" id="GO:0006529">
    <property type="term" value="P:asparagine biosynthetic process"/>
    <property type="evidence" value="ECO:0007669"/>
    <property type="project" value="InterPro"/>
</dbReference>
<feature type="domain" description="Glutamine amidotransferase type-2" evidence="10">
    <location>
        <begin position="1"/>
        <end position="151"/>
    </location>
</feature>
<comment type="similarity">
    <text evidence="2">Belongs to the asparagine synthetase family.</text>
</comment>
<feature type="site" description="Important for beta-aspartyl-AMP intermediate formation" evidence="9">
    <location>
        <position position="302"/>
    </location>
</feature>
<feature type="binding site" evidence="8">
    <location>
        <begin position="300"/>
        <end position="301"/>
    </location>
    <ligand>
        <name>ATP</name>
        <dbReference type="ChEBI" id="CHEBI:30616"/>
    </ligand>
</feature>
<sequence length="586" mass="67638">MHSFCGQFVISYNGEVYNFKEVRDELIRLGYAFLTQSDTEVVLHAFTAWGIDCVRKFNGIFAFAVWDTQERQLWLVRDRLGVKPLYYTFLGDQILFSSEMKSLTAHPRFLRQANLKAISSYLSFRTTVGSETVFTGIRRLQPGCYLHYHDAQHQLHRYWDVPCPDERPDLGEDFYLDQVGRLLRNAVKRQMVSDVPVGAYLSGGVDSSLLVALMKDVSDGPLKTYSIGFDVEGYDEGAFARTASNHIGTSHRHIILGPEAYADGLEALVRHRDEPLSIPHEVALHALSQDIKQDVTVCLSGEGADELFGGYGRTQSSPFDFARLSLFHRLPMPAKRVLQAMVKDPDIRARLAITDELEHFFHLYHWWSFTEKTQLLTEEAQAAIKGDRDLKQEFQDIFTRLKGCTGYDRVFYVFEKIHLVNLLERLDMQSMACSVEARVPFADHELVEFVSVIPVRHKIRWNSAASMLRACFYKTASSSERFDTTKYLLRRLADEKLPPAIARRKKLGFPVPLDIWFRRSLYDFASDVLLDTRTRQRGIFRIERVAELLDVSRQGEYDRHGKQIWMLLNVELWFRNNIDEVWSFGT</sequence>
<keyword evidence="11" id="KW-0614">Plasmid</keyword>
<keyword evidence="6" id="KW-0315">Glutamine amidotransferase</keyword>